<evidence type="ECO:0000313" key="8">
    <source>
        <dbReference type="EMBL" id="OUD09819.1"/>
    </source>
</evidence>
<dbReference type="EMBL" id="MSPP01000002">
    <property type="protein sequence ID" value="OUD09819.1"/>
    <property type="molecule type" value="Genomic_DNA"/>
</dbReference>
<feature type="chain" id="PRO_5011774568" evidence="6">
    <location>
        <begin position="24"/>
        <end position="443"/>
    </location>
</feature>
<dbReference type="GO" id="GO:0008236">
    <property type="term" value="F:serine-type peptidase activity"/>
    <property type="evidence" value="ECO:0007669"/>
    <property type="project" value="UniProtKB-KW"/>
</dbReference>
<dbReference type="AlphaFoldDB" id="A0A251WZB3"/>
<comment type="similarity">
    <text evidence="1 5">Belongs to the peptidase S41A family.</text>
</comment>
<dbReference type="NCBIfam" id="TIGR00225">
    <property type="entry name" value="prc"/>
    <property type="match status" value="1"/>
</dbReference>
<evidence type="ECO:0000313" key="9">
    <source>
        <dbReference type="Proteomes" id="UP000194664"/>
    </source>
</evidence>
<dbReference type="GO" id="GO:0030288">
    <property type="term" value="C:outer membrane-bounded periplasmic space"/>
    <property type="evidence" value="ECO:0007669"/>
    <property type="project" value="TreeGrafter"/>
</dbReference>
<keyword evidence="6" id="KW-0732">Signal</keyword>
<evidence type="ECO:0000256" key="2">
    <source>
        <dbReference type="ARBA" id="ARBA00022670"/>
    </source>
</evidence>
<dbReference type="PROSITE" id="PS50106">
    <property type="entry name" value="PDZ"/>
    <property type="match status" value="1"/>
</dbReference>
<keyword evidence="9" id="KW-1185">Reference proteome</keyword>
<dbReference type="Gene3D" id="3.30.750.44">
    <property type="match status" value="1"/>
</dbReference>
<dbReference type="CDD" id="cd07560">
    <property type="entry name" value="Peptidase_S41_CPP"/>
    <property type="match status" value="1"/>
</dbReference>
<evidence type="ECO:0000259" key="7">
    <source>
        <dbReference type="PROSITE" id="PS50106"/>
    </source>
</evidence>
<dbReference type="Pfam" id="PF22694">
    <property type="entry name" value="CtpB_N-like"/>
    <property type="match status" value="1"/>
</dbReference>
<dbReference type="InterPro" id="IPR004447">
    <property type="entry name" value="Peptidase_S41A"/>
</dbReference>
<gene>
    <name evidence="8" type="ORF">BVC71_08315</name>
</gene>
<dbReference type="GO" id="GO:0007165">
    <property type="term" value="P:signal transduction"/>
    <property type="evidence" value="ECO:0007669"/>
    <property type="project" value="TreeGrafter"/>
</dbReference>
<dbReference type="RefSeq" id="WP_086451157.1">
    <property type="nucleotide sequence ID" value="NZ_MSPP01000002.1"/>
</dbReference>
<evidence type="ECO:0000256" key="6">
    <source>
        <dbReference type="SAM" id="SignalP"/>
    </source>
</evidence>
<dbReference type="FunFam" id="2.30.42.10:FF:000063">
    <property type="entry name" value="Peptidase, S41 family"/>
    <property type="match status" value="1"/>
</dbReference>
<reference evidence="8 9" key="1">
    <citation type="submission" date="2016-12" db="EMBL/GenBank/DDBJ databases">
        <title>The draft genome sequence of HSLHS2.</title>
        <authorList>
            <person name="Hu D."/>
            <person name="Wang L."/>
            <person name="Shao Z."/>
        </authorList>
    </citation>
    <scope>NUCLEOTIDE SEQUENCE [LARGE SCALE GENOMIC DNA]</scope>
    <source>
        <strain evidence="8">MCCC 1A06712</strain>
    </source>
</reference>
<dbReference type="SMART" id="SM00245">
    <property type="entry name" value="TSPc"/>
    <property type="match status" value="1"/>
</dbReference>
<dbReference type="PANTHER" id="PTHR32060:SF30">
    <property type="entry name" value="CARBOXY-TERMINAL PROCESSING PROTEASE CTPA"/>
    <property type="match status" value="1"/>
</dbReference>
<keyword evidence="4 5" id="KW-0720">Serine protease</keyword>
<feature type="domain" description="PDZ" evidence="7">
    <location>
        <begin position="88"/>
        <end position="156"/>
    </location>
</feature>
<dbReference type="GO" id="GO:0004175">
    <property type="term" value="F:endopeptidase activity"/>
    <property type="evidence" value="ECO:0007669"/>
    <property type="project" value="TreeGrafter"/>
</dbReference>
<comment type="caution">
    <text evidence="8">The sequence shown here is derived from an EMBL/GenBank/DDBJ whole genome shotgun (WGS) entry which is preliminary data.</text>
</comment>
<dbReference type="InterPro" id="IPR041489">
    <property type="entry name" value="PDZ_6"/>
</dbReference>
<sequence length="443" mass="47182">MKKFAIAAATGTVLGILATTQFAGPLIAQEAEKNTSVYEQLDLFGDIFERIRAQYVEPVDEAALIEAAIDGMLTSLDPHSSYLSPDDAADMRIQTSGEFGGLGIEVTQEEGWIKVVSPMDGTPADAAGVLAGDYITHVDGESLLGLTLDDAVDLMRGPVGSEIIVTIVREGETEPFDVSIIRDTIKLAAVRARTEGDAVVLRIATFSDQTISDLVAGYQEQVEEAGGVENVDGVILDLRNNPGGLLNQAIYVSDAFLNAGEIVSTRGRNTSDADRYNAEEGDITGGMPVVVLINGGSASASEIVAGALQDHRRAIVVGTKSFGKGSVQTVMPLRGDGAMRLTTARYYTPSGRSIQALGIQPDIIVEQPIPRNEEETEEDGFVFRSEADLRGALDNDSLTEDEIRQIEEDAARAEATAALREEDYQLAYAIDILRGLGALGSQN</sequence>
<proteinExistence type="inferred from homology"/>
<evidence type="ECO:0000256" key="5">
    <source>
        <dbReference type="RuleBase" id="RU004404"/>
    </source>
</evidence>
<evidence type="ECO:0000256" key="3">
    <source>
        <dbReference type="ARBA" id="ARBA00022801"/>
    </source>
</evidence>
<organism evidence="8 9">
    <name type="scientific">Marivivens niveibacter</name>
    <dbReference type="NCBI Taxonomy" id="1930667"/>
    <lineage>
        <taxon>Bacteria</taxon>
        <taxon>Pseudomonadati</taxon>
        <taxon>Pseudomonadota</taxon>
        <taxon>Alphaproteobacteria</taxon>
        <taxon>Rhodobacterales</taxon>
        <taxon>Paracoccaceae</taxon>
        <taxon>Marivivens group</taxon>
        <taxon>Marivivens</taxon>
    </lineage>
</organism>
<evidence type="ECO:0000256" key="1">
    <source>
        <dbReference type="ARBA" id="ARBA00009179"/>
    </source>
</evidence>
<keyword evidence="2 5" id="KW-0645">Protease</keyword>
<dbReference type="InterPro" id="IPR029045">
    <property type="entry name" value="ClpP/crotonase-like_dom_sf"/>
</dbReference>
<dbReference type="Proteomes" id="UP000194664">
    <property type="component" value="Unassembled WGS sequence"/>
</dbReference>
<name>A0A251WZB3_9RHOB</name>
<evidence type="ECO:0000256" key="4">
    <source>
        <dbReference type="ARBA" id="ARBA00022825"/>
    </source>
</evidence>
<dbReference type="SUPFAM" id="SSF52096">
    <property type="entry name" value="ClpP/crotonase"/>
    <property type="match status" value="1"/>
</dbReference>
<dbReference type="InterPro" id="IPR055210">
    <property type="entry name" value="CtpA/B_N"/>
</dbReference>
<dbReference type="InterPro" id="IPR005151">
    <property type="entry name" value="Tail-specific_protease"/>
</dbReference>
<dbReference type="InterPro" id="IPR036034">
    <property type="entry name" value="PDZ_sf"/>
</dbReference>
<dbReference type="Pfam" id="PF17820">
    <property type="entry name" value="PDZ_6"/>
    <property type="match status" value="1"/>
</dbReference>
<dbReference type="PANTHER" id="PTHR32060">
    <property type="entry name" value="TAIL-SPECIFIC PROTEASE"/>
    <property type="match status" value="1"/>
</dbReference>
<dbReference type="Gene3D" id="2.30.42.10">
    <property type="match status" value="1"/>
</dbReference>
<feature type="signal peptide" evidence="6">
    <location>
        <begin position="1"/>
        <end position="23"/>
    </location>
</feature>
<protein>
    <submittedName>
        <fullName evidence="8">Peptidase S41</fullName>
    </submittedName>
</protein>
<accession>A0A251WZB3</accession>
<dbReference type="Gene3D" id="3.90.226.10">
    <property type="entry name" value="2-enoyl-CoA Hydratase, Chain A, domain 1"/>
    <property type="match status" value="1"/>
</dbReference>
<dbReference type="CDD" id="cd06782">
    <property type="entry name" value="cpPDZ_CPP-like"/>
    <property type="match status" value="1"/>
</dbReference>
<dbReference type="Pfam" id="PF03572">
    <property type="entry name" value="Peptidase_S41"/>
    <property type="match status" value="1"/>
</dbReference>
<dbReference type="GO" id="GO:0006508">
    <property type="term" value="P:proteolysis"/>
    <property type="evidence" value="ECO:0007669"/>
    <property type="project" value="UniProtKB-KW"/>
</dbReference>
<dbReference type="OrthoDB" id="9812068at2"/>
<dbReference type="InterPro" id="IPR001478">
    <property type="entry name" value="PDZ"/>
</dbReference>
<dbReference type="SMART" id="SM00228">
    <property type="entry name" value="PDZ"/>
    <property type="match status" value="1"/>
</dbReference>
<keyword evidence="3 5" id="KW-0378">Hydrolase</keyword>
<dbReference type="SUPFAM" id="SSF50156">
    <property type="entry name" value="PDZ domain-like"/>
    <property type="match status" value="1"/>
</dbReference>